<evidence type="ECO:0000313" key="1">
    <source>
        <dbReference type="EMBL" id="MBI1493431.1"/>
    </source>
</evidence>
<dbReference type="EMBL" id="JADCKQ010000004">
    <property type="protein sequence ID" value="MBI1493431.1"/>
    <property type="molecule type" value="Genomic_DNA"/>
</dbReference>
<comment type="caution">
    <text evidence="1">The sequence shown here is derived from an EMBL/GenBank/DDBJ whole genome shotgun (WGS) entry which is preliminary data.</text>
</comment>
<reference evidence="1" key="1">
    <citation type="submission" date="2020-10" db="EMBL/GenBank/DDBJ databases">
        <title>Paenihalocynthiibacter styelae gen. nov., sp. nov., isolated from stalked sea squirt Styela clava.</title>
        <authorList>
            <person name="Kim Y.-O."/>
            <person name="Yoon J.-H."/>
        </authorList>
    </citation>
    <scope>NUCLEOTIDE SEQUENCE</scope>
    <source>
        <strain evidence="1">MYP1-1</strain>
    </source>
</reference>
<dbReference type="RefSeq" id="WP_228848263.1">
    <property type="nucleotide sequence ID" value="NZ_JADCKQ010000004.1"/>
</dbReference>
<sequence length="70" mass="7871">MKLKSKLTLTLLTALAVSGCVKPEGDFCDIAKPIWFERTVAVFIVREDRKAAEVIDSQNRYGEQACGWPR</sequence>
<evidence type="ECO:0000313" key="2">
    <source>
        <dbReference type="Proteomes" id="UP000640583"/>
    </source>
</evidence>
<gene>
    <name evidence="1" type="ORF">H1D41_07275</name>
</gene>
<keyword evidence="2" id="KW-1185">Reference proteome</keyword>
<protein>
    <submittedName>
        <fullName evidence="1">Uncharacterized protein</fullName>
    </submittedName>
</protein>
<dbReference type="Proteomes" id="UP000640583">
    <property type="component" value="Unassembled WGS sequence"/>
</dbReference>
<dbReference type="AlphaFoldDB" id="A0A8J7IQG2"/>
<name>A0A8J7IQG2_9RHOB</name>
<proteinExistence type="predicted"/>
<accession>A0A8J7IQG2</accession>
<organism evidence="1 2">
    <name type="scientific">Halocynthiibacter styelae</name>
    <dbReference type="NCBI Taxonomy" id="2761955"/>
    <lineage>
        <taxon>Bacteria</taxon>
        <taxon>Pseudomonadati</taxon>
        <taxon>Pseudomonadota</taxon>
        <taxon>Alphaproteobacteria</taxon>
        <taxon>Rhodobacterales</taxon>
        <taxon>Paracoccaceae</taxon>
        <taxon>Halocynthiibacter</taxon>
    </lineage>
</organism>
<dbReference type="PROSITE" id="PS51257">
    <property type="entry name" value="PROKAR_LIPOPROTEIN"/>
    <property type="match status" value="1"/>
</dbReference>